<dbReference type="AlphaFoldDB" id="U9USW7"/>
<evidence type="ECO:0000313" key="1">
    <source>
        <dbReference type="EMBL" id="ESA21648.1"/>
    </source>
</evidence>
<organism evidence="1">
    <name type="scientific">Rhizophagus irregularis (strain DAOM 181602 / DAOM 197198 / MUCL 43194)</name>
    <name type="common">Arbuscular mycorrhizal fungus</name>
    <name type="synonym">Glomus intraradices</name>
    <dbReference type="NCBI Taxonomy" id="747089"/>
    <lineage>
        <taxon>Eukaryota</taxon>
        <taxon>Fungi</taxon>
        <taxon>Fungi incertae sedis</taxon>
        <taxon>Mucoromycota</taxon>
        <taxon>Glomeromycotina</taxon>
        <taxon>Glomeromycetes</taxon>
        <taxon>Glomerales</taxon>
        <taxon>Glomeraceae</taxon>
        <taxon>Rhizophagus</taxon>
    </lineage>
</organism>
<name>U9USW7_RHIID</name>
<proteinExistence type="predicted"/>
<dbReference type="HOGENOM" id="CLU_3107517_0_0_1"/>
<dbReference type="EMBL" id="KI276232">
    <property type="protein sequence ID" value="ESA21648.1"/>
    <property type="molecule type" value="Genomic_DNA"/>
</dbReference>
<reference evidence="1" key="1">
    <citation type="submission" date="2013-07" db="EMBL/GenBank/DDBJ databases">
        <title>The genome of an arbuscular mycorrhizal fungus provides insights into the evolution of the oldest plant symbiosis.</title>
        <authorList>
            <consortium name="DOE Joint Genome Institute"/>
            <person name="Tisserant E."/>
            <person name="Malbreil M."/>
            <person name="Kuo A."/>
            <person name="Kohler A."/>
            <person name="Symeonidi A."/>
            <person name="Balestrini R."/>
            <person name="Charron P."/>
            <person name="Duensing N."/>
            <person name="Frei-dit-Frey N."/>
            <person name="Gianinazzi-Pearson V."/>
            <person name="Gilbert B."/>
            <person name="Handa Y."/>
            <person name="Hijri M."/>
            <person name="Kaul R."/>
            <person name="Kawaguchi M."/>
            <person name="Krajinski F."/>
            <person name="Lammers P."/>
            <person name="Lapierre D."/>
            <person name="Masclaux F.G."/>
            <person name="Murat C."/>
            <person name="Morin E."/>
            <person name="Ndikumana S."/>
            <person name="Pagni M."/>
            <person name="Petitpierre D."/>
            <person name="Requena N."/>
            <person name="Rosikiewicz P."/>
            <person name="Riley R."/>
            <person name="Saito K."/>
            <person name="San Clemente H."/>
            <person name="Shapiro H."/>
            <person name="van Tuinen D."/>
            <person name="Becard G."/>
            <person name="Bonfante P."/>
            <person name="Paszkowski U."/>
            <person name="Shachar-Hill Y."/>
            <person name="Young J.P."/>
            <person name="Sanders I.R."/>
            <person name="Henrissat B."/>
            <person name="Rensing S.A."/>
            <person name="Grigoriev I.V."/>
            <person name="Corradi N."/>
            <person name="Roux C."/>
            <person name="Martin F."/>
        </authorList>
    </citation>
    <scope>NUCLEOTIDE SEQUENCE</scope>
    <source>
        <strain evidence="1">DAOM 197198</strain>
    </source>
</reference>
<accession>U9USW7</accession>
<sequence>MPKFVEKDLIFIAKLTETTKGTLRILTIHSHTSNATIEMATNNTKYTIYTT</sequence>
<gene>
    <name evidence="1" type="ORF">GLOINDRAFT_17228</name>
</gene>
<protein>
    <submittedName>
        <fullName evidence="1">Uncharacterized protein</fullName>
    </submittedName>
</protein>